<dbReference type="Gene3D" id="1.10.287.1080">
    <property type="entry name" value="MazG-like"/>
    <property type="match status" value="1"/>
</dbReference>
<protein>
    <recommendedName>
        <fullName evidence="1">NTP pyrophosphohydrolase MazG-like domain-containing protein</fullName>
    </recommendedName>
</protein>
<dbReference type="EMBL" id="MHRQ01000008">
    <property type="protein sequence ID" value="OHA27282.1"/>
    <property type="molecule type" value="Genomic_DNA"/>
</dbReference>
<gene>
    <name evidence="2" type="ORF">A3C06_00470</name>
</gene>
<evidence type="ECO:0000313" key="3">
    <source>
        <dbReference type="Proteomes" id="UP000177565"/>
    </source>
</evidence>
<dbReference type="Proteomes" id="UP000177565">
    <property type="component" value="Unassembled WGS sequence"/>
</dbReference>
<evidence type="ECO:0000313" key="2">
    <source>
        <dbReference type="EMBL" id="OHA27282.1"/>
    </source>
</evidence>
<name>A0A1G2MW42_9BACT</name>
<sequence length="109" mass="12391">MTFEEYQKESKKTATYQEKGREFWYPALGLAGESGEVIEKVKKLFRDDNGVLSDERRESLKNELGDVLWYLTQIATDAGIPLESIAKGNIDKLFSRKTRGKITGDGDNR</sequence>
<evidence type="ECO:0000259" key="1">
    <source>
        <dbReference type="Pfam" id="PF03819"/>
    </source>
</evidence>
<proteinExistence type="predicted"/>
<dbReference type="PIRSF" id="PIRSF006639">
    <property type="entry name" value="UCP006639_pph"/>
    <property type="match status" value="1"/>
</dbReference>
<comment type="caution">
    <text evidence="2">The sequence shown here is derived from an EMBL/GenBank/DDBJ whole genome shotgun (WGS) entry which is preliminary data.</text>
</comment>
<dbReference type="AlphaFoldDB" id="A0A1G2MW42"/>
<accession>A0A1G2MW42</accession>
<organism evidence="2 3">
    <name type="scientific">Candidatus Taylorbacteria bacterium RIFCSPHIGHO2_02_FULL_46_13</name>
    <dbReference type="NCBI Taxonomy" id="1802312"/>
    <lineage>
        <taxon>Bacteria</taxon>
        <taxon>Candidatus Tayloriibacteriota</taxon>
    </lineage>
</organism>
<dbReference type="STRING" id="1802312.A3C06_00470"/>
<dbReference type="InterPro" id="IPR004518">
    <property type="entry name" value="MazG-like_dom"/>
</dbReference>
<dbReference type="Pfam" id="PF03819">
    <property type="entry name" value="MazG"/>
    <property type="match status" value="1"/>
</dbReference>
<dbReference type="CDD" id="cd11541">
    <property type="entry name" value="NTP-PPase_u4"/>
    <property type="match status" value="1"/>
</dbReference>
<feature type="domain" description="NTP pyrophosphohydrolase MazG-like" evidence="1">
    <location>
        <begin position="29"/>
        <end position="97"/>
    </location>
</feature>
<dbReference type="InterPro" id="IPR011379">
    <property type="entry name" value="MazG-related_GP37"/>
</dbReference>
<reference evidence="2 3" key="1">
    <citation type="journal article" date="2016" name="Nat. Commun.">
        <title>Thousands of microbial genomes shed light on interconnected biogeochemical processes in an aquifer system.</title>
        <authorList>
            <person name="Anantharaman K."/>
            <person name="Brown C.T."/>
            <person name="Hug L.A."/>
            <person name="Sharon I."/>
            <person name="Castelle C.J."/>
            <person name="Probst A.J."/>
            <person name="Thomas B.C."/>
            <person name="Singh A."/>
            <person name="Wilkins M.J."/>
            <person name="Karaoz U."/>
            <person name="Brodie E.L."/>
            <person name="Williams K.H."/>
            <person name="Hubbard S.S."/>
            <person name="Banfield J.F."/>
        </authorList>
    </citation>
    <scope>NUCLEOTIDE SEQUENCE [LARGE SCALE GENOMIC DNA]</scope>
</reference>
<dbReference type="SUPFAM" id="SSF101386">
    <property type="entry name" value="all-alpha NTP pyrophosphatases"/>
    <property type="match status" value="1"/>
</dbReference>